<feature type="domain" description="EF-hand" evidence="2">
    <location>
        <begin position="120"/>
        <end position="155"/>
    </location>
</feature>
<evidence type="ECO:0000313" key="3">
    <source>
        <dbReference type="EMBL" id="PVX29814.1"/>
    </source>
</evidence>
<gene>
    <name evidence="3" type="ORF">DD559_11150</name>
</gene>
<accession>A0A2U0SEU0</accession>
<evidence type="ECO:0000313" key="4">
    <source>
        <dbReference type="Proteomes" id="UP000245890"/>
    </source>
</evidence>
<evidence type="ECO:0000259" key="2">
    <source>
        <dbReference type="PROSITE" id="PS50222"/>
    </source>
</evidence>
<dbReference type="Proteomes" id="UP000245890">
    <property type="component" value="Unassembled WGS sequence"/>
</dbReference>
<evidence type="ECO:0000256" key="1">
    <source>
        <dbReference type="SAM" id="SignalP"/>
    </source>
</evidence>
<dbReference type="GO" id="GO:0005509">
    <property type="term" value="F:calcium ion binding"/>
    <property type="evidence" value="ECO:0007669"/>
    <property type="project" value="InterPro"/>
</dbReference>
<name>A0A2U0SEU0_9SPHN</name>
<sequence>MRLFLLIAACTAALPAAAQQAPAPQIAPGTPAPQPQATVIAEPVALLIAGFDADGDARVTRAEFDAGLKRSFDSADTGHIGSLGYIAYSDWSLRWMGDRNTLPSPFELDRDGDNKVSWAEFQDRFADIFARFDKNRDGVIERSELVTIRPPAFNPMGKRGRR</sequence>
<dbReference type="Pfam" id="PF13202">
    <property type="entry name" value="EF-hand_5"/>
    <property type="match status" value="2"/>
</dbReference>
<feature type="signal peptide" evidence="1">
    <location>
        <begin position="1"/>
        <end position="18"/>
    </location>
</feature>
<dbReference type="PROSITE" id="PS50222">
    <property type="entry name" value="EF_HAND_2"/>
    <property type="match status" value="1"/>
</dbReference>
<dbReference type="InterPro" id="IPR002048">
    <property type="entry name" value="EF_hand_dom"/>
</dbReference>
<dbReference type="EMBL" id="QENQ01000001">
    <property type="protein sequence ID" value="PVX29814.1"/>
    <property type="molecule type" value="Genomic_DNA"/>
</dbReference>
<comment type="caution">
    <text evidence="3">The sequence shown here is derived from an EMBL/GenBank/DDBJ whole genome shotgun (WGS) entry which is preliminary data.</text>
</comment>
<feature type="chain" id="PRO_5015557545" evidence="1">
    <location>
        <begin position="19"/>
        <end position="162"/>
    </location>
</feature>
<protein>
    <submittedName>
        <fullName evidence="3">Calcium-binding protein</fullName>
    </submittedName>
</protein>
<organism evidence="3 4">
    <name type="scientific">Sphingomonas pokkalii</name>
    <dbReference type="NCBI Taxonomy" id="2175090"/>
    <lineage>
        <taxon>Bacteria</taxon>
        <taxon>Pseudomonadati</taxon>
        <taxon>Pseudomonadota</taxon>
        <taxon>Alphaproteobacteria</taxon>
        <taxon>Sphingomonadales</taxon>
        <taxon>Sphingomonadaceae</taxon>
        <taxon>Sphingomonas</taxon>
    </lineage>
</organism>
<dbReference type="Gene3D" id="1.10.238.10">
    <property type="entry name" value="EF-hand"/>
    <property type="match status" value="1"/>
</dbReference>
<proteinExistence type="predicted"/>
<keyword evidence="1" id="KW-0732">Signal</keyword>
<dbReference type="OrthoDB" id="5470953at2"/>
<dbReference type="InterPro" id="IPR018247">
    <property type="entry name" value="EF_Hand_1_Ca_BS"/>
</dbReference>
<keyword evidence="4" id="KW-1185">Reference proteome</keyword>
<dbReference type="SUPFAM" id="SSF47473">
    <property type="entry name" value="EF-hand"/>
    <property type="match status" value="1"/>
</dbReference>
<dbReference type="PROSITE" id="PS00018">
    <property type="entry name" value="EF_HAND_1"/>
    <property type="match status" value="1"/>
</dbReference>
<dbReference type="RefSeq" id="WP_116469233.1">
    <property type="nucleotide sequence ID" value="NZ_QENQ01000001.1"/>
</dbReference>
<reference evidence="3 4" key="1">
    <citation type="submission" date="2018-05" db="EMBL/GenBank/DDBJ databases">
        <title>Description of Sphingomonas pokkalii sp nov, isolated from the rhizosphere of saline tolerant pokkali rice and its draft genome analysis.</title>
        <authorList>
            <person name="Menon R."/>
            <person name="Kumari S."/>
            <person name="Rameshkumar N."/>
        </authorList>
    </citation>
    <scope>NUCLEOTIDE SEQUENCE [LARGE SCALE GENOMIC DNA]</scope>
    <source>
        <strain evidence="3 4">L3B27</strain>
    </source>
</reference>
<dbReference type="InterPro" id="IPR011992">
    <property type="entry name" value="EF-hand-dom_pair"/>
</dbReference>
<dbReference type="AlphaFoldDB" id="A0A2U0SEU0"/>